<proteinExistence type="predicted"/>
<keyword evidence="1" id="KW-0812">Transmembrane</keyword>
<reference evidence="2 3" key="1">
    <citation type="submission" date="2020-04" db="EMBL/GenBank/DDBJ databases">
        <title>MicrobeNet Type strains.</title>
        <authorList>
            <person name="Nicholson A.C."/>
        </authorList>
    </citation>
    <scope>NUCLEOTIDE SEQUENCE [LARGE SCALE GENOMIC DNA]</scope>
    <source>
        <strain evidence="2 3">ATCC BAA-789</strain>
    </source>
</reference>
<dbReference type="RefSeq" id="WP_168445859.1">
    <property type="nucleotide sequence ID" value="NZ_JAAXOW010000001.1"/>
</dbReference>
<keyword evidence="1" id="KW-0472">Membrane</keyword>
<keyword evidence="1" id="KW-1133">Transmembrane helix</keyword>
<name>A0A9X5IQC5_9MICO</name>
<organism evidence="2 3">
    <name type="scientific">Sanguibacter hominis ATCC BAA-789</name>
    <dbReference type="NCBI Taxonomy" id="1312740"/>
    <lineage>
        <taxon>Bacteria</taxon>
        <taxon>Bacillati</taxon>
        <taxon>Actinomycetota</taxon>
        <taxon>Actinomycetes</taxon>
        <taxon>Micrococcales</taxon>
        <taxon>Sanguibacteraceae</taxon>
        <taxon>Sanguibacter</taxon>
    </lineage>
</organism>
<dbReference type="AlphaFoldDB" id="A0A9X5IQC5"/>
<evidence type="ECO:0000313" key="2">
    <source>
        <dbReference type="EMBL" id="NKX91729.1"/>
    </source>
</evidence>
<comment type="caution">
    <text evidence="2">The sequence shown here is derived from an EMBL/GenBank/DDBJ whole genome shotgun (WGS) entry which is preliminary data.</text>
</comment>
<dbReference type="Proteomes" id="UP000774283">
    <property type="component" value="Unassembled WGS sequence"/>
</dbReference>
<dbReference type="EMBL" id="JAAXOW010000001">
    <property type="protein sequence ID" value="NKX91729.1"/>
    <property type="molecule type" value="Genomic_DNA"/>
</dbReference>
<feature type="transmembrane region" description="Helical" evidence="1">
    <location>
        <begin position="47"/>
        <end position="65"/>
    </location>
</feature>
<protein>
    <recommendedName>
        <fullName evidence="4">Cell division protein FtsL</fullName>
    </recommendedName>
</protein>
<evidence type="ECO:0000256" key="1">
    <source>
        <dbReference type="SAM" id="Phobius"/>
    </source>
</evidence>
<sequence length="140" mass="14341">MSSSAAPARVPSFAPSVRRATAPAPAQSAPDIHLVAAPARPRSRVPFVLLCMAVLVASLVAVLLLNTAMAHGAYEERDLQSAIARLAEQEQALLADLDAKSAPGALAARARELGMVQDSTPAFIDLAAGKIIGAPAPAKN</sequence>
<keyword evidence="3" id="KW-1185">Reference proteome</keyword>
<evidence type="ECO:0008006" key="4">
    <source>
        <dbReference type="Google" id="ProtNLM"/>
    </source>
</evidence>
<gene>
    <name evidence="2" type="ORF">HF995_00310</name>
</gene>
<accession>A0A9X5IQC5</accession>
<evidence type="ECO:0000313" key="3">
    <source>
        <dbReference type="Proteomes" id="UP000774283"/>
    </source>
</evidence>